<dbReference type="AlphaFoldDB" id="A0A328C7B1"/>
<proteinExistence type="predicted"/>
<protein>
    <recommendedName>
        <fullName evidence="4">Kazal-like domain-containing protein</fullName>
    </recommendedName>
</protein>
<dbReference type="InterPro" id="IPR045757">
    <property type="entry name" value="DUF6184"/>
</dbReference>
<comment type="caution">
    <text evidence="2">The sequence shown here is derived from an EMBL/GenBank/DDBJ whole genome shotgun (WGS) entry which is preliminary data.</text>
</comment>
<evidence type="ECO:0000313" key="3">
    <source>
        <dbReference type="Proteomes" id="UP000249169"/>
    </source>
</evidence>
<gene>
    <name evidence="2" type="ORF">DL240_16650</name>
</gene>
<feature type="signal peptide" evidence="1">
    <location>
        <begin position="1"/>
        <end position="23"/>
    </location>
</feature>
<organism evidence="2 3">
    <name type="scientific">Lujinxingia litoralis</name>
    <dbReference type="NCBI Taxonomy" id="2211119"/>
    <lineage>
        <taxon>Bacteria</taxon>
        <taxon>Deltaproteobacteria</taxon>
        <taxon>Bradymonadales</taxon>
        <taxon>Lujinxingiaceae</taxon>
        <taxon>Lujinxingia</taxon>
    </lineage>
</organism>
<accession>A0A328C7B1</accession>
<dbReference type="Pfam" id="PF19682">
    <property type="entry name" value="DUF6184"/>
    <property type="match status" value="1"/>
</dbReference>
<name>A0A328C7B1_9DELT</name>
<evidence type="ECO:0000256" key="1">
    <source>
        <dbReference type="SAM" id="SignalP"/>
    </source>
</evidence>
<dbReference type="Proteomes" id="UP000249169">
    <property type="component" value="Unassembled WGS sequence"/>
</dbReference>
<feature type="chain" id="PRO_5016257956" description="Kazal-like domain-containing protein" evidence="1">
    <location>
        <begin position="24"/>
        <end position="121"/>
    </location>
</feature>
<dbReference type="RefSeq" id="WP_111731030.1">
    <property type="nucleotide sequence ID" value="NZ_QHKO01000010.1"/>
</dbReference>
<evidence type="ECO:0008006" key="4">
    <source>
        <dbReference type="Google" id="ProtNLM"/>
    </source>
</evidence>
<evidence type="ECO:0000313" key="2">
    <source>
        <dbReference type="EMBL" id="RAL20434.1"/>
    </source>
</evidence>
<keyword evidence="1" id="KW-0732">Signal</keyword>
<sequence>MRTTGWLNLFVVLAVALSQFACGEPTREDYRDEAAETFCDRSDDCGNVGEGRTYSSYSDCLVEKKADFNDVWPADQCSGDRIIESQFDRCLDRIKVSACDGSWLDQLSTLNECRAGNVCAN</sequence>
<dbReference type="OrthoDB" id="5512980at2"/>
<reference evidence="2 3" key="1">
    <citation type="submission" date="2018-05" db="EMBL/GenBank/DDBJ databases">
        <title>Lujinxingia marina gen. nov. sp. nov., a new facultative anaerobic member of the class Deltaproteobacteria, and proposal of Lujinxingaceae fam. nov.</title>
        <authorList>
            <person name="Li C.-M."/>
        </authorList>
    </citation>
    <scope>NUCLEOTIDE SEQUENCE [LARGE SCALE GENOMIC DNA]</scope>
    <source>
        <strain evidence="2 3">B210</strain>
    </source>
</reference>
<dbReference type="EMBL" id="QHKO01000010">
    <property type="protein sequence ID" value="RAL20434.1"/>
    <property type="molecule type" value="Genomic_DNA"/>
</dbReference>
<keyword evidence="3" id="KW-1185">Reference proteome</keyword>